<accession>A0A6T0A1F8</accession>
<feature type="region of interest" description="Disordered" evidence="1">
    <location>
        <begin position="339"/>
        <end position="359"/>
    </location>
</feature>
<dbReference type="EMBL" id="HBIZ01039909">
    <property type="protein sequence ID" value="CAE0772870.1"/>
    <property type="molecule type" value="Transcribed_RNA"/>
</dbReference>
<dbReference type="AlphaFoldDB" id="A0A6T0A1F8"/>
<gene>
    <name evidence="2" type="ORF">PCAR00345_LOCUS25478</name>
    <name evidence="3" type="ORF">PCAR00345_LOCUS25481</name>
    <name evidence="4" type="ORF">PCAR00345_LOCUS25482</name>
    <name evidence="5" type="ORF">PCAR00345_LOCUS25483</name>
</gene>
<proteinExistence type="predicted"/>
<dbReference type="EMBL" id="HBIZ01039908">
    <property type="protein sequence ID" value="CAE0772869.1"/>
    <property type="molecule type" value="Transcribed_RNA"/>
</dbReference>
<feature type="region of interest" description="Disordered" evidence="1">
    <location>
        <begin position="92"/>
        <end position="131"/>
    </location>
</feature>
<evidence type="ECO:0000256" key="1">
    <source>
        <dbReference type="SAM" id="MobiDB-lite"/>
    </source>
</evidence>
<feature type="compositionally biased region" description="Low complexity" evidence="1">
    <location>
        <begin position="92"/>
        <end position="126"/>
    </location>
</feature>
<feature type="compositionally biased region" description="Polar residues" evidence="1">
    <location>
        <begin position="151"/>
        <end position="168"/>
    </location>
</feature>
<reference evidence="2" key="1">
    <citation type="submission" date="2021-01" db="EMBL/GenBank/DDBJ databases">
        <authorList>
            <person name="Corre E."/>
            <person name="Pelletier E."/>
            <person name="Niang G."/>
            <person name="Scheremetjew M."/>
            <person name="Finn R."/>
            <person name="Kale V."/>
            <person name="Holt S."/>
            <person name="Cochrane G."/>
            <person name="Meng A."/>
            <person name="Brown T."/>
            <person name="Cohen L."/>
        </authorList>
    </citation>
    <scope>NUCLEOTIDE SEQUENCE</scope>
    <source>
        <strain evidence="2">CCMP645</strain>
    </source>
</reference>
<feature type="region of interest" description="Disordered" evidence="1">
    <location>
        <begin position="149"/>
        <end position="174"/>
    </location>
</feature>
<protein>
    <submittedName>
        <fullName evidence="2">Uncharacterized protein</fullName>
    </submittedName>
</protein>
<feature type="compositionally biased region" description="Polar residues" evidence="1">
    <location>
        <begin position="349"/>
        <end position="359"/>
    </location>
</feature>
<dbReference type="EMBL" id="HBIZ01039910">
    <property type="protein sequence ID" value="CAE0772871.1"/>
    <property type="molecule type" value="Transcribed_RNA"/>
</dbReference>
<evidence type="ECO:0000313" key="4">
    <source>
        <dbReference type="EMBL" id="CAE0772870.1"/>
    </source>
</evidence>
<evidence type="ECO:0000313" key="2">
    <source>
        <dbReference type="EMBL" id="CAE0772866.1"/>
    </source>
</evidence>
<sequence length="359" mass="38719">MCERGLRSQAQLLYENGKVVEALNEPTLLGADALLEHGVATFDKLQIRVLSSQRQLQRFRVHVAAKAGAFAGASAISAPLRTITKIRPRSTLAATAASTHTQHAQHAQQSQHLQHSQHAQHAQLSQGPAHEANTLSNQENACHQQFLDPSCSRSHTSDNRAGSSNCLSGDSMGTGGVKRTLPADFINESASTELEELDGDGQQSLWRVVDEHGKLLKMLKAQHDEILGCLRQIQTDGRASNAVTGGATSATDVQGTPSRNTTARMNAKPNDHINTQANLCANATIRSQAYNNTRVYASNKAHKSPTAEHLQGERADARAGAKEAYFRLGESWSVAEAADGRRLPRRSASDASTKFQGRL</sequence>
<evidence type="ECO:0000313" key="3">
    <source>
        <dbReference type="EMBL" id="CAE0772869.1"/>
    </source>
</evidence>
<evidence type="ECO:0000313" key="5">
    <source>
        <dbReference type="EMBL" id="CAE0772871.1"/>
    </source>
</evidence>
<feature type="region of interest" description="Disordered" evidence="1">
    <location>
        <begin position="240"/>
        <end position="260"/>
    </location>
</feature>
<dbReference type="EMBL" id="HBIZ01039905">
    <property type="protein sequence ID" value="CAE0772866.1"/>
    <property type="molecule type" value="Transcribed_RNA"/>
</dbReference>
<organism evidence="2">
    <name type="scientific">Chrysotila carterae</name>
    <name type="common">Marine alga</name>
    <name type="synonym">Syracosphaera carterae</name>
    <dbReference type="NCBI Taxonomy" id="13221"/>
    <lineage>
        <taxon>Eukaryota</taxon>
        <taxon>Haptista</taxon>
        <taxon>Haptophyta</taxon>
        <taxon>Prymnesiophyceae</taxon>
        <taxon>Isochrysidales</taxon>
        <taxon>Isochrysidaceae</taxon>
        <taxon>Chrysotila</taxon>
    </lineage>
</organism>
<name>A0A6T0A1F8_CHRCT</name>